<dbReference type="InterPro" id="IPR027443">
    <property type="entry name" value="IPNS-like_sf"/>
</dbReference>
<keyword evidence="5 6" id="KW-0408">Iron</keyword>
<dbReference type="InterPro" id="IPR044861">
    <property type="entry name" value="IPNS-like_FE2OG_OXY"/>
</dbReference>
<name>A0A067KW00_JATCU</name>
<keyword evidence="3 6" id="KW-0479">Metal-binding</keyword>
<dbReference type="Gene3D" id="2.60.120.330">
    <property type="entry name" value="B-lactam Antibiotic, Isopenicillin N Synthase, Chain"/>
    <property type="match status" value="1"/>
</dbReference>
<evidence type="ECO:0000256" key="1">
    <source>
        <dbReference type="ARBA" id="ARBA00001962"/>
    </source>
</evidence>
<dbReference type="Pfam" id="PF03171">
    <property type="entry name" value="2OG-FeII_Oxy"/>
    <property type="match status" value="1"/>
</dbReference>
<dbReference type="KEGG" id="jcu:105632113"/>
<evidence type="ECO:0000259" key="8">
    <source>
        <dbReference type="PROSITE" id="PS51471"/>
    </source>
</evidence>
<evidence type="ECO:0000313" key="9">
    <source>
        <dbReference type="EMBL" id="KDP40307.1"/>
    </source>
</evidence>
<dbReference type="InterPro" id="IPR005123">
    <property type="entry name" value="Oxoglu/Fe-dep_dioxygenase_dom"/>
</dbReference>
<dbReference type="GO" id="GO:0051213">
    <property type="term" value="F:dioxygenase activity"/>
    <property type="evidence" value="ECO:0007669"/>
    <property type="project" value="UniProtKB-ARBA"/>
</dbReference>
<evidence type="ECO:0000256" key="5">
    <source>
        <dbReference type="ARBA" id="ARBA00023004"/>
    </source>
</evidence>
<feature type="domain" description="Fe2OG dioxygenase" evidence="8">
    <location>
        <begin position="219"/>
        <end position="320"/>
    </location>
</feature>
<dbReference type="Proteomes" id="UP000027138">
    <property type="component" value="Unassembled WGS sequence"/>
</dbReference>
<evidence type="ECO:0000256" key="6">
    <source>
        <dbReference type="RuleBase" id="RU003682"/>
    </source>
</evidence>
<comment type="cofactor">
    <cofactor evidence="1">
        <name>Fe cation</name>
        <dbReference type="ChEBI" id="CHEBI:24875"/>
    </cofactor>
</comment>
<dbReference type="PANTHER" id="PTHR10209">
    <property type="entry name" value="OXIDOREDUCTASE, 2OG-FE II OXYGENASE FAMILY PROTEIN"/>
    <property type="match status" value="1"/>
</dbReference>
<evidence type="ECO:0000256" key="3">
    <source>
        <dbReference type="ARBA" id="ARBA00022723"/>
    </source>
</evidence>
<dbReference type="EMBL" id="KK914334">
    <property type="protein sequence ID" value="KDP40307.1"/>
    <property type="molecule type" value="Genomic_DNA"/>
</dbReference>
<dbReference type="Pfam" id="PF14226">
    <property type="entry name" value="DIOX_N"/>
    <property type="match status" value="1"/>
</dbReference>
<dbReference type="GO" id="GO:0046872">
    <property type="term" value="F:metal ion binding"/>
    <property type="evidence" value="ECO:0007669"/>
    <property type="project" value="UniProtKB-KW"/>
</dbReference>
<organism evidence="9 10">
    <name type="scientific">Jatropha curcas</name>
    <name type="common">Barbados nut</name>
    <dbReference type="NCBI Taxonomy" id="180498"/>
    <lineage>
        <taxon>Eukaryota</taxon>
        <taxon>Viridiplantae</taxon>
        <taxon>Streptophyta</taxon>
        <taxon>Embryophyta</taxon>
        <taxon>Tracheophyta</taxon>
        <taxon>Spermatophyta</taxon>
        <taxon>Magnoliopsida</taxon>
        <taxon>eudicotyledons</taxon>
        <taxon>Gunneridae</taxon>
        <taxon>Pentapetalae</taxon>
        <taxon>rosids</taxon>
        <taxon>fabids</taxon>
        <taxon>Malpighiales</taxon>
        <taxon>Euphorbiaceae</taxon>
        <taxon>Crotonoideae</taxon>
        <taxon>Jatropheae</taxon>
        <taxon>Jatropha</taxon>
    </lineage>
</organism>
<evidence type="ECO:0000313" key="10">
    <source>
        <dbReference type="Proteomes" id="UP000027138"/>
    </source>
</evidence>
<dbReference type="PANTHER" id="PTHR10209:SF123">
    <property type="entry name" value="FE2OG DIOXYGENASE DOMAIN-CONTAINING PROTEIN"/>
    <property type="match status" value="1"/>
</dbReference>
<sequence>MLATDSVTVEADSGSTNDRKSQLKAFDDTKSGVKGLVDAGVSKIPRIFIHDQTQIKDKSNSTDKYSIPIIDLEGVDNKDLIRRADIIDKVGDACRKWGFFQVVDHGIPVSVLDEMIDGIRKFHEQDDEVKKELYSRDFANKKIYFNSNFDLYSAPAANWRDTLSCVMAPCPPKPEELPHVCREIMMNYSNKVIALAHTLFELLSEALGLNRKYLNEMGCAEGLFFLGHYYPACPEPELTMGTSSHSDSSFLTVLLQDQIGGLQVLCEDQWVDVTPTPGALVINLGDLLQLISNDTFKSSQHRVIAKTVGPRISVACFCRHHGPSQNVPRVYGPIKELLSEENPPVFKETTLKDYLARYYAKGLDGISALEHFKL</sequence>
<evidence type="ECO:0000256" key="2">
    <source>
        <dbReference type="ARBA" id="ARBA00008056"/>
    </source>
</evidence>
<dbReference type="FunFam" id="2.60.120.330:FF:000005">
    <property type="entry name" value="1-aminocyclopropane-1-carboxylate oxidase homolog 1"/>
    <property type="match status" value="1"/>
</dbReference>
<feature type="region of interest" description="Disordered" evidence="7">
    <location>
        <begin position="1"/>
        <end position="20"/>
    </location>
</feature>
<evidence type="ECO:0000256" key="4">
    <source>
        <dbReference type="ARBA" id="ARBA00023002"/>
    </source>
</evidence>
<accession>A0A067KW00</accession>
<dbReference type="PROSITE" id="PS51471">
    <property type="entry name" value="FE2OG_OXY"/>
    <property type="match status" value="1"/>
</dbReference>
<dbReference type="InterPro" id="IPR026992">
    <property type="entry name" value="DIOX_N"/>
</dbReference>
<keyword evidence="10" id="KW-1185">Reference proteome</keyword>
<dbReference type="AlphaFoldDB" id="A0A067KW00"/>
<gene>
    <name evidence="9" type="ORF">JCGZ_02305</name>
</gene>
<dbReference type="SUPFAM" id="SSF51197">
    <property type="entry name" value="Clavaminate synthase-like"/>
    <property type="match status" value="1"/>
</dbReference>
<keyword evidence="4 6" id="KW-0560">Oxidoreductase</keyword>
<proteinExistence type="inferred from homology"/>
<evidence type="ECO:0000256" key="7">
    <source>
        <dbReference type="SAM" id="MobiDB-lite"/>
    </source>
</evidence>
<comment type="similarity">
    <text evidence="2 6">Belongs to the iron/ascorbate-dependent oxidoreductase family.</text>
</comment>
<reference evidence="9 10" key="1">
    <citation type="journal article" date="2014" name="PLoS ONE">
        <title>Global Analysis of Gene Expression Profiles in Physic Nut (Jatropha curcas L.) Seedlings Exposed to Salt Stress.</title>
        <authorList>
            <person name="Zhang L."/>
            <person name="Zhang C."/>
            <person name="Wu P."/>
            <person name="Chen Y."/>
            <person name="Li M."/>
            <person name="Jiang H."/>
            <person name="Wu G."/>
        </authorList>
    </citation>
    <scope>NUCLEOTIDE SEQUENCE [LARGE SCALE GENOMIC DNA]</scope>
    <source>
        <strain evidence="10">cv. GZQX0401</strain>
        <tissue evidence="9">Young leaves</tissue>
    </source>
</reference>
<dbReference type="OrthoDB" id="288590at2759"/>
<protein>
    <recommendedName>
        <fullName evidence="8">Fe2OG dioxygenase domain-containing protein</fullName>
    </recommendedName>
</protein>